<dbReference type="Proteomes" id="UP000184474">
    <property type="component" value="Unassembled WGS sequence"/>
</dbReference>
<dbReference type="STRING" id="156994.SAMN04488028_105223"/>
<dbReference type="Gene3D" id="3.90.25.10">
    <property type="entry name" value="UDP-galactose 4-epimerase, domain 1"/>
    <property type="match status" value="1"/>
</dbReference>
<evidence type="ECO:0000313" key="3">
    <source>
        <dbReference type="Proteomes" id="UP000184474"/>
    </source>
</evidence>
<dbReference type="PANTHER" id="PTHR47129">
    <property type="entry name" value="QUINONE OXIDOREDUCTASE 2"/>
    <property type="match status" value="1"/>
</dbReference>
<dbReference type="InterPro" id="IPR036291">
    <property type="entry name" value="NAD(P)-bd_dom_sf"/>
</dbReference>
<protein>
    <submittedName>
        <fullName evidence="2">NAD(P)H dehydrogenase (Quinone)</fullName>
    </submittedName>
</protein>
<dbReference type="InterPro" id="IPR052718">
    <property type="entry name" value="NmrA-type_oxidoreductase"/>
</dbReference>
<evidence type="ECO:0000313" key="2">
    <source>
        <dbReference type="EMBL" id="SHK50181.1"/>
    </source>
</evidence>
<feature type="domain" description="NmrA-like" evidence="1">
    <location>
        <begin position="2"/>
        <end position="233"/>
    </location>
</feature>
<dbReference type="Pfam" id="PF05368">
    <property type="entry name" value="NmrA"/>
    <property type="match status" value="1"/>
</dbReference>
<dbReference type="AlphaFoldDB" id="A0A1M6SZQ5"/>
<organism evidence="2 3">
    <name type="scientific">Reichenbachiella agariperforans</name>
    <dbReference type="NCBI Taxonomy" id="156994"/>
    <lineage>
        <taxon>Bacteria</taxon>
        <taxon>Pseudomonadati</taxon>
        <taxon>Bacteroidota</taxon>
        <taxon>Cytophagia</taxon>
        <taxon>Cytophagales</taxon>
        <taxon>Reichenbachiellaceae</taxon>
        <taxon>Reichenbachiella</taxon>
    </lineage>
</organism>
<dbReference type="InterPro" id="IPR008030">
    <property type="entry name" value="NmrA-like"/>
</dbReference>
<keyword evidence="3" id="KW-1185">Reference proteome</keyword>
<name>A0A1M6SZQ5_REIAG</name>
<accession>A0A1M6SZQ5</accession>
<dbReference type="Gene3D" id="3.40.50.720">
    <property type="entry name" value="NAD(P)-binding Rossmann-like Domain"/>
    <property type="match status" value="1"/>
</dbReference>
<sequence>MITITGATGQLGSGVIEHLIQKGLNPANITALARNEEKAQALKEKGVNIKIGDYDNYSALVAAFEGTDKLLFISSSDLENRDKQQINVVKAAKEAGVRHILYTSIQRQSDSPDSPIAFVSNSHLATENAIKESGMRYTLLQNNLYMDILPWILGEQVFDKGVFYPAQEGKIAFTLRSDIAEATANILMGDDHEDKVYNISNSHSLSFREVAEHLSIIAGKPVNYFSPGVEEYKSALTGAGAPQMVADMLAGFAAGIAQGELIAGDTDLPTLLGREAVSYKAYLSDLYAKK</sequence>
<gene>
    <name evidence="2" type="ORF">SAMN04488028_105223</name>
</gene>
<evidence type="ECO:0000259" key="1">
    <source>
        <dbReference type="Pfam" id="PF05368"/>
    </source>
</evidence>
<proteinExistence type="predicted"/>
<dbReference type="RefSeq" id="WP_073123418.1">
    <property type="nucleotide sequence ID" value="NZ_FRAA01000005.1"/>
</dbReference>
<dbReference type="EMBL" id="FRAA01000005">
    <property type="protein sequence ID" value="SHK50181.1"/>
    <property type="molecule type" value="Genomic_DNA"/>
</dbReference>
<dbReference type="PANTHER" id="PTHR47129:SF1">
    <property type="entry name" value="NMRA-LIKE DOMAIN-CONTAINING PROTEIN"/>
    <property type="match status" value="1"/>
</dbReference>
<dbReference type="SUPFAM" id="SSF51735">
    <property type="entry name" value="NAD(P)-binding Rossmann-fold domains"/>
    <property type="match status" value="1"/>
</dbReference>
<reference evidence="3" key="1">
    <citation type="submission" date="2016-11" db="EMBL/GenBank/DDBJ databases">
        <authorList>
            <person name="Varghese N."/>
            <person name="Submissions S."/>
        </authorList>
    </citation>
    <scope>NUCLEOTIDE SEQUENCE [LARGE SCALE GENOMIC DNA]</scope>
    <source>
        <strain evidence="3">DSM 26134</strain>
    </source>
</reference>
<dbReference type="CDD" id="cd05269">
    <property type="entry name" value="TMR_SDR_a"/>
    <property type="match status" value="1"/>
</dbReference>